<evidence type="ECO:0000313" key="1">
    <source>
        <dbReference type="EMBL" id="CAH2278592.1"/>
    </source>
</evidence>
<protein>
    <submittedName>
        <fullName evidence="1">Uncharacterized protein</fullName>
    </submittedName>
</protein>
<sequence>MAEAPTTTGNAKTRIVQERLSLYGPNPSMELVQQLMAEADEDIQKARAHELSLVTAHRNADAAPT</sequence>
<evidence type="ECO:0000313" key="2">
    <source>
        <dbReference type="Proteomes" id="UP001295444"/>
    </source>
</evidence>
<dbReference type="Proteomes" id="UP001295444">
    <property type="component" value="Chromosome 03"/>
</dbReference>
<name>A0AAD1RYK7_PELCU</name>
<accession>A0AAD1RYK7</accession>
<dbReference type="AlphaFoldDB" id="A0AAD1RYK7"/>
<reference evidence="1" key="1">
    <citation type="submission" date="2022-03" db="EMBL/GenBank/DDBJ databases">
        <authorList>
            <person name="Alioto T."/>
            <person name="Alioto T."/>
            <person name="Gomez Garrido J."/>
        </authorList>
    </citation>
    <scope>NUCLEOTIDE SEQUENCE</scope>
</reference>
<proteinExistence type="predicted"/>
<feature type="non-terminal residue" evidence="1">
    <location>
        <position position="65"/>
    </location>
</feature>
<gene>
    <name evidence="1" type="ORF">PECUL_23A016023</name>
</gene>
<keyword evidence="2" id="KW-1185">Reference proteome</keyword>
<organism evidence="1 2">
    <name type="scientific">Pelobates cultripes</name>
    <name type="common">Western spadefoot toad</name>
    <dbReference type="NCBI Taxonomy" id="61616"/>
    <lineage>
        <taxon>Eukaryota</taxon>
        <taxon>Metazoa</taxon>
        <taxon>Chordata</taxon>
        <taxon>Craniata</taxon>
        <taxon>Vertebrata</taxon>
        <taxon>Euteleostomi</taxon>
        <taxon>Amphibia</taxon>
        <taxon>Batrachia</taxon>
        <taxon>Anura</taxon>
        <taxon>Pelobatoidea</taxon>
        <taxon>Pelobatidae</taxon>
        <taxon>Pelobates</taxon>
    </lineage>
</organism>
<dbReference type="EMBL" id="OW240914">
    <property type="protein sequence ID" value="CAH2278592.1"/>
    <property type="molecule type" value="Genomic_DNA"/>
</dbReference>